<dbReference type="Proteomes" id="UP000007322">
    <property type="component" value="Chromosome 7"/>
</dbReference>
<dbReference type="OrthoDB" id="5215300at2759"/>
<feature type="region of interest" description="Disordered" evidence="1">
    <location>
        <begin position="159"/>
        <end position="194"/>
    </location>
</feature>
<dbReference type="HOGENOM" id="CLU_007577_0_0_1"/>
<organism evidence="3 4">
    <name type="scientific">Thermothelomyces thermophilus (strain ATCC 42464 / BCRC 31852 / DSM 1799)</name>
    <name type="common">Sporotrichum thermophile</name>
    <dbReference type="NCBI Taxonomy" id="573729"/>
    <lineage>
        <taxon>Eukaryota</taxon>
        <taxon>Fungi</taxon>
        <taxon>Dikarya</taxon>
        <taxon>Ascomycota</taxon>
        <taxon>Pezizomycotina</taxon>
        <taxon>Sordariomycetes</taxon>
        <taxon>Sordariomycetidae</taxon>
        <taxon>Sordariales</taxon>
        <taxon>Chaetomiaceae</taxon>
        <taxon>Thermothelomyces</taxon>
    </lineage>
</organism>
<evidence type="ECO:0000259" key="2">
    <source>
        <dbReference type="Pfam" id="PF08457"/>
    </source>
</evidence>
<name>G2QP08_THET4</name>
<protein>
    <recommendedName>
        <fullName evidence="2">Sfi1 spindle body domain-containing protein</fullName>
    </recommendedName>
</protein>
<proteinExistence type="predicted"/>
<dbReference type="RefSeq" id="XP_003666574.1">
    <property type="nucleotide sequence ID" value="XM_003666526.1"/>
</dbReference>
<dbReference type="AlphaFoldDB" id="G2QP08"/>
<feature type="compositionally biased region" description="Polar residues" evidence="1">
    <location>
        <begin position="949"/>
        <end position="958"/>
    </location>
</feature>
<dbReference type="eggNOG" id="KOG4775">
    <property type="taxonomic scope" value="Eukaryota"/>
</dbReference>
<dbReference type="GeneID" id="11506547"/>
<feature type="region of interest" description="Disordered" evidence="1">
    <location>
        <begin position="947"/>
        <end position="972"/>
    </location>
</feature>
<dbReference type="Pfam" id="PF08457">
    <property type="entry name" value="Sfi1"/>
    <property type="match status" value="1"/>
</dbReference>
<feature type="region of interest" description="Disordered" evidence="1">
    <location>
        <begin position="1"/>
        <end position="36"/>
    </location>
</feature>
<evidence type="ECO:0000313" key="3">
    <source>
        <dbReference type="EMBL" id="AEO61329.1"/>
    </source>
</evidence>
<dbReference type="KEGG" id="mtm:MYCTH_2130496"/>
<dbReference type="STRING" id="573729.G2QP08"/>
<feature type="domain" description="Sfi1 spindle body" evidence="2">
    <location>
        <begin position="311"/>
        <end position="874"/>
    </location>
</feature>
<dbReference type="OMA" id="RFFNGWR"/>
<feature type="compositionally biased region" description="Basic and acidic residues" evidence="1">
    <location>
        <begin position="171"/>
        <end position="194"/>
    </location>
</feature>
<dbReference type="EMBL" id="CP003008">
    <property type="protein sequence ID" value="AEO61329.1"/>
    <property type="molecule type" value="Genomic_DNA"/>
</dbReference>
<dbReference type="InParanoid" id="G2QP08"/>
<evidence type="ECO:0000313" key="4">
    <source>
        <dbReference type="Proteomes" id="UP000007322"/>
    </source>
</evidence>
<reference evidence="3 4" key="1">
    <citation type="journal article" date="2011" name="Nat. Biotechnol.">
        <title>Comparative genomic analysis of the thermophilic biomass-degrading fungi Myceliophthora thermophila and Thielavia terrestris.</title>
        <authorList>
            <person name="Berka R.M."/>
            <person name="Grigoriev I.V."/>
            <person name="Otillar R."/>
            <person name="Salamov A."/>
            <person name="Grimwood J."/>
            <person name="Reid I."/>
            <person name="Ishmael N."/>
            <person name="John T."/>
            <person name="Darmond C."/>
            <person name="Moisan M.-C."/>
            <person name="Henrissat B."/>
            <person name="Coutinho P.M."/>
            <person name="Lombard V."/>
            <person name="Natvig D.O."/>
            <person name="Lindquist E."/>
            <person name="Schmutz J."/>
            <person name="Lucas S."/>
            <person name="Harris P."/>
            <person name="Powlowski J."/>
            <person name="Bellemare A."/>
            <person name="Taylor D."/>
            <person name="Butler G."/>
            <person name="de Vries R.P."/>
            <person name="Allijn I.E."/>
            <person name="van den Brink J."/>
            <person name="Ushinsky S."/>
            <person name="Storms R."/>
            <person name="Powell A.J."/>
            <person name="Paulsen I.T."/>
            <person name="Elbourne L.D.H."/>
            <person name="Baker S.E."/>
            <person name="Magnuson J."/>
            <person name="LaBoissiere S."/>
            <person name="Clutterbuck A.J."/>
            <person name="Martinez D."/>
            <person name="Wogulis M."/>
            <person name="de Leon A.L."/>
            <person name="Rey M.W."/>
            <person name="Tsang A."/>
        </authorList>
    </citation>
    <scope>NUCLEOTIDE SEQUENCE [LARGE SCALE GENOMIC DNA]</scope>
    <source>
        <strain evidence="4">ATCC 42464 / BCRC 31852 / DSM 1799</strain>
    </source>
</reference>
<dbReference type="VEuPathDB" id="FungiDB:MYCTH_2130496"/>
<gene>
    <name evidence="3" type="ORF">MYCTH_2130496</name>
</gene>
<keyword evidence="4" id="KW-1185">Reference proteome</keyword>
<accession>G2QP08</accession>
<sequence>MQHEPPSRPHHGAANHHASSDHDADSPPPQPDSTISSVFHYISGRHESYSDEDIALVHEIVTLGESLYPTLPERERLPTNALFLAAEDVLPRHGLDPENTPPHIARLIFKIGGQRSGNTLSDKFRAVLGGLGIQLEFVPSSPPARPDSRASFALSYTNTSDLHTNSNQDFEPSRETYADQRDGGRDPGRPENGHDEARILSAVEPFTASRLRSGPGSRPFQLPIQPGAGSLPVVDVDAGVLERKLQQLKMQEERELVQDVLSIWRATTFQTKRVNDELMSIAVEYDNNDLLGEVLDIWNEEAAAAEQLRLEAERAAEHEAYVERMERRATRVYEIFTIHTVLAEWQERAQEELDRTAVARRHLVRKRTFEGWHAQHIKDQTKVKNFILNNVLQKWSQVALHHEVRREVAVQWHQQELCKRSFHTLWQETKERAADEFYAVGLASHCLSIWVNKACEIQDEYQVAVALDERLVLDEAVNIWLEEVDIQQYNAYECTRQWLVQGCRRDLDYWQEQARLSALLKQHNAKEEQALKRRVLEALSIALRKVKRDTAVADAFLLTEPVDHWEREMRLKLFLERDELEMKAAVLEHWALEEKLAWYKGHLETRNKRQTLNTLFAAARQARGERERHEEEADYVDAYYTQTEVLDTWIEGTDQMWKHRQNANLVNLYRTTRPCIDHWRERCQQSQARDGFYWKRAEKHRARSIVSAVLEKWPAVAETARRERMMTSLRQFRRKYKVELAQECLGKWLDATVDALDAQHDARQTNLHYKREDLNECLDLWNQAAKRAEGIQQIAADAEVEVYCVKWQAQLQEAKENMQDAIEYDAEQTRKRCWEKWEFQNLQNESKRHMAATLQEKNERRVCRRILAEWQQKAVPEAAARNDLRLSTLSARRSVRQQLARPSTATTGFYTASQLATLRPRDSVSSLGPMPEFDDEPLMPDPDDPGVMSTPTKWTGSTRVLGYRPTSTPSAILPSPYERELRRQYGASALKARVGFADINEDSAEDLYR</sequence>
<evidence type="ECO:0000256" key="1">
    <source>
        <dbReference type="SAM" id="MobiDB-lite"/>
    </source>
</evidence>
<feature type="compositionally biased region" description="Polar residues" evidence="1">
    <location>
        <begin position="159"/>
        <end position="170"/>
    </location>
</feature>
<dbReference type="InterPro" id="IPR013665">
    <property type="entry name" value="Sfi1_dom"/>
</dbReference>